<dbReference type="Pfam" id="PF03088">
    <property type="entry name" value="Str_synth"/>
    <property type="match status" value="1"/>
</dbReference>
<comment type="similarity">
    <text evidence="1">Belongs to the strictosidine synthase family.</text>
</comment>
<dbReference type="InterPro" id="IPR011042">
    <property type="entry name" value="6-blade_b-propeller_TolB-like"/>
</dbReference>
<accession>A0A835W1L5</accession>
<evidence type="ECO:0000256" key="1">
    <source>
        <dbReference type="ARBA" id="ARBA00009191"/>
    </source>
</evidence>
<dbReference type="Proteomes" id="UP000650467">
    <property type="component" value="Unassembled WGS sequence"/>
</dbReference>
<dbReference type="EMBL" id="JAEHOC010000018">
    <property type="protein sequence ID" value="KAG2433903.1"/>
    <property type="molecule type" value="Genomic_DNA"/>
</dbReference>
<dbReference type="Gene3D" id="2.120.10.30">
    <property type="entry name" value="TolB, C-terminal domain"/>
    <property type="match status" value="1"/>
</dbReference>
<sequence length="409" mass="44337">MLRGFVAALLGVCAYYISTLDLTLPYPAQRFKFDAIDPATLPLDNSPLEGVYASNEILRKAHKLFDGVIASSETVTVSPEGNLTLVDKYGYVYEAEPAAGVPGAVFPNEWALDLPAAYYVGPGRPLGFHHDSAGNLIIADTLKGLLRLDRASGAVEVLTARVSPDAAVDAGSPLAYVNDIDIDHDSGVIYFSDAQSIPVYPDRETGTFYDTFQSYLLGFIGGNVAGRLCRYDPATRRTEVLLKGLWFANGVALAADKSYVAVVETNRLRVHRYWLSGPRAGSSDLLIERLPGFPDGISRAPDGNLWVALVAPVTGLPKLLKNKVARFLLAYLPAWARPRIPRWGAALKVSAAGQPLQLLMDPDGSHIAFVSSVTEVAGRLYFGNVRMNYVSYIDLKDVPPQHAEGRQEA</sequence>
<name>A0A835W1L5_CHLIN</name>
<dbReference type="OrthoDB" id="5307922at2759"/>
<evidence type="ECO:0000256" key="2">
    <source>
        <dbReference type="ARBA" id="ARBA00022553"/>
    </source>
</evidence>
<protein>
    <recommendedName>
        <fullName evidence="4">Strictosidine synthase conserved region domain-containing protein</fullName>
    </recommendedName>
</protein>
<feature type="domain" description="Strictosidine synthase conserved region" evidence="4">
    <location>
        <begin position="178"/>
        <end position="277"/>
    </location>
</feature>
<dbReference type="PANTHER" id="PTHR10426:SF88">
    <property type="entry name" value="ADIPOCYTE PLASMA MEMBRANE-ASSOCIATED PROTEIN HEMOMUCIN-RELATED"/>
    <property type="match status" value="1"/>
</dbReference>
<evidence type="ECO:0000259" key="4">
    <source>
        <dbReference type="Pfam" id="PF03088"/>
    </source>
</evidence>
<comment type="caution">
    <text evidence="5">The sequence shown here is derived from an EMBL/GenBank/DDBJ whole genome shotgun (WGS) entry which is preliminary data.</text>
</comment>
<evidence type="ECO:0000313" key="5">
    <source>
        <dbReference type="EMBL" id="KAG2433903.1"/>
    </source>
</evidence>
<keyword evidence="6" id="KW-1185">Reference proteome</keyword>
<keyword evidence="2" id="KW-0597">Phosphoprotein</keyword>
<keyword evidence="3" id="KW-0325">Glycoprotein</keyword>
<evidence type="ECO:0000313" key="6">
    <source>
        <dbReference type="Proteomes" id="UP000650467"/>
    </source>
</evidence>
<organism evidence="5 6">
    <name type="scientific">Chlamydomonas incerta</name>
    <dbReference type="NCBI Taxonomy" id="51695"/>
    <lineage>
        <taxon>Eukaryota</taxon>
        <taxon>Viridiplantae</taxon>
        <taxon>Chlorophyta</taxon>
        <taxon>core chlorophytes</taxon>
        <taxon>Chlorophyceae</taxon>
        <taxon>CS clade</taxon>
        <taxon>Chlamydomonadales</taxon>
        <taxon>Chlamydomonadaceae</taxon>
        <taxon>Chlamydomonas</taxon>
    </lineage>
</organism>
<dbReference type="SUPFAM" id="SSF63829">
    <property type="entry name" value="Calcium-dependent phosphotriesterase"/>
    <property type="match status" value="1"/>
</dbReference>
<dbReference type="PANTHER" id="PTHR10426">
    <property type="entry name" value="STRICTOSIDINE SYNTHASE-RELATED"/>
    <property type="match status" value="1"/>
</dbReference>
<dbReference type="AlphaFoldDB" id="A0A835W1L5"/>
<proteinExistence type="inferred from homology"/>
<reference evidence="5" key="1">
    <citation type="journal article" date="2020" name="bioRxiv">
        <title>Comparative genomics of Chlamydomonas.</title>
        <authorList>
            <person name="Craig R.J."/>
            <person name="Hasan A.R."/>
            <person name="Ness R.W."/>
            <person name="Keightley P.D."/>
        </authorList>
    </citation>
    <scope>NUCLEOTIDE SEQUENCE</scope>
    <source>
        <strain evidence="5">SAG 7.73</strain>
    </source>
</reference>
<dbReference type="InterPro" id="IPR018119">
    <property type="entry name" value="Strictosidine_synth_cons-reg"/>
</dbReference>
<gene>
    <name evidence="5" type="ORF">HXX76_008256</name>
</gene>
<evidence type="ECO:0000256" key="3">
    <source>
        <dbReference type="ARBA" id="ARBA00023180"/>
    </source>
</evidence>
<dbReference type="GO" id="GO:0016787">
    <property type="term" value="F:hydrolase activity"/>
    <property type="evidence" value="ECO:0007669"/>
    <property type="project" value="TreeGrafter"/>
</dbReference>
<dbReference type="GO" id="GO:0012505">
    <property type="term" value="C:endomembrane system"/>
    <property type="evidence" value="ECO:0007669"/>
    <property type="project" value="TreeGrafter"/>
</dbReference>